<dbReference type="Proteomes" id="UP000031443">
    <property type="component" value="Unassembled WGS sequence"/>
</dbReference>
<evidence type="ECO:0000256" key="1">
    <source>
        <dbReference type="ARBA" id="ARBA00004141"/>
    </source>
</evidence>
<evidence type="ECO:0000256" key="2">
    <source>
        <dbReference type="ARBA" id="ARBA00022692"/>
    </source>
</evidence>
<comment type="subcellular location">
    <subcellularLocation>
        <location evidence="1">Membrane</location>
        <topology evidence="1">Multi-pass membrane protein</topology>
    </subcellularLocation>
</comment>
<organism evidence="5 6">
    <name type="scientific">Chelonia mydas</name>
    <name type="common">Green sea-turtle</name>
    <name type="synonym">Chelonia agassizi</name>
    <dbReference type="NCBI Taxonomy" id="8469"/>
    <lineage>
        <taxon>Eukaryota</taxon>
        <taxon>Metazoa</taxon>
        <taxon>Chordata</taxon>
        <taxon>Craniata</taxon>
        <taxon>Vertebrata</taxon>
        <taxon>Euteleostomi</taxon>
        <taxon>Archelosauria</taxon>
        <taxon>Testudinata</taxon>
        <taxon>Testudines</taxon>
        <taxon>Cryptodira</taxon>
        <taxon>Durocryptodira</taxon>
        <taxon>Americhelydia</taxon>
        <taxon>Chelonioidea</taxon>
        <taxon>Cheloniidae</taxon>
        <taxon>Chelonia</taxon>
    </lineage>
</organism>
<dbReference type="InterPro" id="IPR019372">
    <property type="entry name" value="LHFPL"/>
</dbReference>
<gene>
    <name evidence="5" type="ORF">UY3_17666</name>
</gene>
<dbReference type="GO" id="GO:0016020">
    <property type="term" value="C:membrane"/>
    <property type="evidence" value="ECO:0007669"/>
    <property type="project" value="UniProtKB-SubCell"/>
</dbReference>
<protein>
    <submittedName>
        <fullName evidence="5">Lipoma HMGIC fusion partner</fullName>
    </submittedName>
</protein>
<evidence type="ECO:0000256" key="4">
    <source>
        <dbReference type="ARBA" id="ARBA00023136"/>
    </source>
</evidence>
<dbReference type="Pfam" id="PF10242">
    <property type="entry name" value="L_HMGIC_fpl"/>
    <property type="match status" value="1"/>
</dbReference>
<sequence>MSSMLLTCSPDASVHNLCFNKGLLIGSGCALYPLGWDSEEVRQTCGNLSNQFELAREEAICIPLRTVKRKVVTGTEYEKPNRETNEELSQHPMVAENNWSTLDSPENLLGLTELTWSCCKKHGPGDELQETAKAKKDLL</sequence>
<evidence type="ECO:0000313" key="6">
    <source>
        <dbReference type="Proteomes" id="UP000031443"/>
    </source>
</evidence>
<keyword evidence="2" id="KW-0812">Transmembrane</keyword>
<evidence type="ECO:0000256" key="3">
    <source>
        <dbReference type="ARBA" id="ARBA00022989"/>
    </source>
</evidence>
<reference evidence="6" key="1">
    <citation type="journal article" date="2013" name="Nat. Genet.">
        <title>The draft genomes of soft-shell turtle and green sea turtle yield insights into the development and evolution of the turtle-specific body plan.</title>
        <authorList>
            <person name="Wang Z."/>
            <person name="Pascual-Anaya J."/>
            <person name="Zadissa A."/>
            <person name="Li W."/>
            <person name="Niimura Y."/>
            <person name="Huang Z."/>
            <person name="Li C."/>
            <person name="White S."/>
            <person name="Xiong Z."/>
            <person name="Fang D."/>
            <person name="Wang B."/>
            <person name="Ming Y."/>
            <person name="Chen Y."/>
            <person name="Zheng Y."/>
            <person name="Kuraku S."/>
            <person name="Pignatelli M."/>
            <person name="Herrero J."/>
            <person name="Beal K."/>
            <person name="Nozawa M."/>
            <person name="Li Q."/>
            <person name="Wang J."/>
            <person name="Zhang H."/>
            <person name="Yu L."/>
            <person name="Shigenobu S."/>
            <person name="Wang J."/>
            <person name="Liu J."/>
            <person name="Flicek P."/>
            <person name="Searle S."/>
            <person name="Wang J."/>
            <person name="Kuratani S."/>
            <person name="Yin Y."/>
            <person name="Aken B."/>
            <person name="Zhang G."/>
            <person name="Irie N."/>
        </authorList>
    </citation>
    <scope>NUCLEOTIDE SEQUENCE [LARGE SCALE GENOMIC DNA]</scope>
</reference>
<evidence type="ECO:0000313" key="5">
    <source>
        <dbReference type="EMBL" id="EMP25264.1"/>
    </source>
</evidence>
<proteinExistence type="predicted"/>
<name>M7ALC7_CHEMY</name>
<dbReference type="AlphaFoldDB" id="M7ALC7"/>
<keyword evidence="4" id="KW-0472">Membrane</keyword>
<keyword evidence="6" id="KW-1185">Reference proteome</keyword>
<keyword evidence="3" id="KW-1133">Transmembrane helix</keyword>
<dbReference type="eggNOG" id="KOG4026">
    <property type="taxonomic scope" value="Eukaryota"/>
</dbReference>
<dbReference type="EMBL" id="KB592548">
    <property type="protein sequence ID" value="EMP25264.1"/>
    <property type="molecule type" value="Genomic_DNA"/>
</dbReference>
<accession>M7ALC7</accession>